<dbReference type="InterPro" id="IPR043128">
    <property type="entry name" value="Rev_trsase/Diguanyl_cyclase"/>
</dbReference>
<dbReference type="AlphaFoldDB" id="A0A225WCU8"/>
<organism evidence="1 2">
    <name type="scientific">Phytophthora megakarya</name>
    <dbReference type="NCBI Taxonomy" id="4795"/>
    <lineage>
        <taxon>Eukaryota</taxon>
        <taxon>Sar</taxon>
        <taxon>Stramenopiles</taxon>
        <taxon>Oomycota</taxon>
        <taxon>Peronosporomycetes</taxon>
        <taxon>Peronosporales</taxon>
        <taxon>Peronosporaceae</taxon>
        <taxon>Phytophthora</taxon>
    </lineage>
</organism>
<accession>A0A225WCU8</accession>
<dbReference type="EMBL" id="NBNE01001166">
    <property type="protein sequence ID" value="OWZ15234.1"/>
    <property type="molecule type" value="Genomic_DNA"/>
</dbReference>
<keyword evidence="1" id="KW-0808">Transferase</keyword>
<dbReference type="OrthoDB" id="141014at2759"/>
<evidence type="ECO:0000313" key="1">
    <source>
        <dbReference type="EMBL" id="OWZ15234.1"/>
    </source>
</evidence>
<proteinExistence type="predicted"/>
<dbReference type="InterPro" id="IPR043502">
    <property type="entry name" value="DNA/RNA_pol_sf"/>
</dbReference>
<dbReference type="Gene3D" id="3.30.70.270">
    <property type="match status" value="1"/>
</dbReference>
<keyword evidence="1" id="KW-0695">RNA-directed DNA polymerase</keyword>
<protein>
    <submittedName>
        <fullName evidence="1">Reverse transcriptase</fullName>
    </submittedName>
</protein>
<sequence>MLFGHKNAPLIYYSVFNNNLWVFVRLPPGEVVQDVLDFLGLDPSDNQEFESGRPKDGVKRPTGAITGFQRNVPMPSHISPVLGRSSYIGVNVHLGIRATPNVVKGVMNLPFLKSQKTVLSILGRLTYYDKFIEDFPVVAVVLYELSEHRIRQGRDLSRVTSLLKYWKIVLTPMLRYTDIQKPCVIIPHAN</sequence>
<dbReference type="PANTHER" id="PTHR33064:SF37">
    <property type="entry name" value="RIBONUCLEASE H"/>
    <property type="match status" value="1"/>
</dbReference>
<name>A0A225WCU8_9STRA</name>
<evidence type="ECO:0000313" key="2">
    <source>
        <dbReference type="Proteomes" id="UP000198211"/>
    </source>
</evidence>
<dbReference type="GO" id="GO:0003964">
    <property type="term" value="F:RNA-directed DNA polymerase activity"/>
    <property type="evidence" value="ECO:0007669"/>
    <property type="project" value="UniProtKB-KW"/>
</dbReference>
<reference evidence="2" key="1">
    <citation type="submission" date="2017-03" db="EMBL/GenBank/DDBJ databases">
        <title>Phytopthora megakarya and P. palmivora, two closely related causual agents of cacao black pod achieved similar genome size and gene model numbers by different mechanisms.</title>
        <authorList>
            <person name="Ali S."/>
            <person name="Shao J."/>
            <person name="Larry D.J."/>
            <person name="Kronmiller B."/>
            <person name="Shen D."/>
            <person name="Strem M.D."/>
            <person name="Melnick R.L."/>
            <person name="Guiltinan M.J."/>
            <person name="Tyler B.M."/>
            <person name="Meinhardt L.W."/>
            <person name="Bailey B.A."/>
        </authorList>
    </citation>
    <scope>NUCLEOTIDE SEQUENCE [LARGE SCALE GENOMIC DNA]</scope>
    <source>
        <strain evidence="2">zdho120</strain>
    </source>
</reference>
<gene>
    <name evidence="1" type="ORF">PHMEG_00011155</name>
</gene>
<keyword evidence="2" id="KW-1185">Reference proteome</keyword>
<dbReference type="Proteomes" id="UP000198211">
    <property type="component" value="Unassembled WGS sequence"/>
</dbReference>
<dbReference type="SUPFAM" id="SSF56672">
    <property type="entry name" value="DNA/RNA polymerases"/>
    <property type="match status" value="1"/>
</dbReference>
<keyword evidence="1" id="KW-0548">Nucleotidyltransferase</keyword>
<comment type="caution">
    <text evidence="1">The sequence shown here is derived from an EMBL/GenBank/DDBJ whole genome shotgun (WGS) entry which is preliminary data.</text>
</comment>
<dbReference type="PANTHER" id="PTHR33064">
    <property type="entry name" value="POL PROTEIN"/>
    <property type="match status" value="1"/>
</dbReference>
<dbReference type="InterPro" id="IPR051320">
    <property type="entry name" value="Viral_Replic_Matur_Polypro"/>
</dbReference>